<keyword evidence="3" id="KW-0963">Cytoplasm</keyword>
<evidence type="ECO:0000259" key="11">
    <source>
        <dbReference type="Pfam" id="PF10497"/>
    </source>
</evidence>
<dbReference type="GO" id="GO:0005737">
    <property type="term" value="C:cytoplasm"/>
    <property type="evidence" value="ECO:0007669"/>
    <property type="project" value="UniProtKB-SubCell"/>
</dbReference>
<evidence type="ECO:0000256" key="5">
    <source>
        <dbReference type="ARBA" id="ARBA00022553"/>
    </source>
</evidence>
<organism evidence="12 13">
    <name type="scientific">Tripterygium wilfordii</name>
    <name type="common">Thunder God vine</name>
    <dbReference type="NCBI Taxonomy" id="458696"/>
    <lineage>
        <taxon>Eukaryota</taxon>
        <taxon>Viridiplantae</taxon>
        <taxon>Streptophyta</taxon>
        <taxon>Embryophyta</taxon>
        <taxon>Tracheophyta</taxon>
        <taxon>Spermatophyta</taxon>
        <taxon>Magnoliopsida</taxon>
        <taxon>eudicotyledons</taxon>
        <taxon>Gunneridae</taxon>
        <taxon>Pentapetalae</taxon>
        <taxon>rosids</taxon>
        <taxon>fabids</taxon>
        <taxon>Celastrales</taxon>
        <taxon>Celastraceae</taxon>
        <taxon>Tripterygium</taxon>
    </lineage>
</organism>
<sequence>MPTLKKTTLNADTLTSPDLRINNDQTQKISLYEQSREERIKENMQKMKNLGLKDISLTLRSIDRPNKRQRNPALAHKAAPVIPYGPQRRSSRLQNATPVSYSEYVALNDDQDPKLEMGSKPEVYTEDHEKLLGNTEMSWTLFVDGFGKDGRRIYDPVKGKTCHQCRQKTLGLRTHCSQCNLVQGQFCGDCLYMRYGEHVVEAIENPNWICPACRGICNCSLCRQAKGWPATGSLYRKISNLGFKSVAHYLIQTQRSQNNVEKDSGSLNQVSAKRSLPFSDMETLSTESPAVNNDQLGSLKTKADEKREGESKNEESMQSGPYLATDDQSLADSHQILKRKRALSFEPECIAGQQRQTSMDHDIASSGMKENILNVEQGVDNTSSVMALVQEKEMLIVDNQHDGSNIAIEICPKLEKPSYTTEPNPNSIAGKLGQHSVNNGGCDEESRGRYKQLDVDKGSNGTLSDQELKKENKTCFVEHSKVVLDPKLKKKPARVSKLGTDGIAERLKQRHRLSKGLDEEVPPTMNDKASVMRLATNNISSGKADIDLDANPVKTSPDDFIRRLRPRIKTT</sequence>
<keyword evidence="7" id="KW-0805">Transcription regulation</keyword>
<gene>
    <name evidence="12" type="ORF">HS088_TW01G00848</name>
</gene>
<keyword evidence="9" id="KW-0539">Nucleus</keyword>
<feature type="compositionally biased region" description="Basic and acidic residues" evidence="10">
    <location>
        <begin position="444"/>
        <end position="457"/>
    </location>
</feature>
<evidence type="ECO:0000313" key="12">
    <source>
        <dbReference type="EMBL" id="KAF5752930.1"/>
    </source>
</evidence>
<dbReference type="GO" id="GO:0005634">
    <property type="term" value="C:nucleus"/>
    <property type="evidence" value="ECO:0007669"/>
    <property type="project" value="UniProtKB-SubCell"/>
</dbReference>
<dbReference type="PANTHER" id="PTHR31169">
    <property type="entry name" value="OS05G0300700 PROTEIN"/>
    <property type="match status" value="1"/>
</dbReference>
<keyword evidence="6" id="KW-0832">Ubl conjugation</keyword>
<dbReference type="GO" id="GO:0006355">
    <property type="term" value="P:regulation of DNA-templated transcription"/>
    <property type="evidence" value="ECO:0007669"/>
    <property type="project" value="InterPro"/>
</dbReference>
<evidence type="ECO:0000256" key="2">
    <source>
        <dbReference type="ARBA" id="ARBA00004496"/>
    </source>
</evidence>
<dbReference type="AlphaFoldDB" id="A0A7J7E2R3"/>
<feature type="domain" description="Zinc-finger" evidence="11">
    <location>
        <begin position="154"/>
        <end position="250"/>
    </location>
</feature>
<dbReference type="Proteomes" id="UP000593562">
    <property type="component" value="Unassembled WGS sequence"/>
</dbReference>
<evidence type="ECO:0000256" key="4">
    <source>
        <dbReference type="ARBA" id="ARBA00022499"/>
    </source>
</evidence>
<accession>A0A7J7E2R3</accession>
<evidence type="ECO:0000313" key="13">
    <source>
        <dbReference type="Proteomes" id="UP000593562"/>
    </source>
</evidence>
<evidence type="ECO:0000256" key="6">
    <source>
        <dbReference type="ARBA" id="ARBA00022843"/>
    </source>
</evidence>
<dbReference type="InterPro" id="IPR040221">
    <property type="entry name" value="CDCA7/CDA7L"/>
</dbReference>
<keyword evidence="5" id="KW-0597">Phosphoprotein</keyword>
<evidence type="ECO:0000256" key="9">
    <source>
        <dbReference type="ARBA" id="ARBA00023242"/>
    </source>
</evidence>
<feature type="region of interest" description="Disordered" evidence="10">
    <location>
        <begin position="282"/>
        <end position="327"/>
    </location>
</feature>
<dbReference type="Pfam" id="PF10497">
    <property type="entry name" value="zf-4CXXC_R1"/>
    <property type="match status" value="1"/>
</dbReference>
<feature type="compositionally biased region" description="Polar residues" evidence="10">
    <location>
        <begin position="418"/>
        <end position="427"/>
    </location>
</feature>
<dbReference type="InterPro" id="IPR018866">
    <property type="entry name" value="Znf-4CXXC_R1"/>
</dbReference>
<comment type="subcellular location">
    <subcellularLocation>
        <location evidence="2">Cytoplasm</location>
    </subcellularLocation>
    <subcellularLocation>
        <location evidence="1">Nucleus</location>
    </subcellularLocation>
</comment>
<feature type="compositionally biased region" description="Basic and acidic residues" evidence="10">
    <location>
        <begin position="301"/>
        <end position="315"/>
    </location>
</feature>
<proteinExistence type="predicted"/>
<feature type="compositionally biased region" description="Polar residues" evidence="10">
    <location>
        <begin position="282"/>
        <end position="298"/>
    </location>
</feature>
<dbReference type="OrthoDB" id="298344at2759"/>
<feature type="region of interest" description="Disordered" evidence="10">
    <location>
        <begin position="418"/>
        <end position="464"/>
    </location>
</feature>
<keyword evidence="13" id="KW-1185">Reference proteome</keyword>
<evidence type="ECO:0000256" key="1">
    <source>
        <dbReference type="ARBA" id="ARBA00004123"/>
    </source>
</evidence>
<protein>
    <recommendedName>
        <fullName evidence="11">Zinc-finger domain-containing protein</fullName>
    </recommendedName>
</protein>
<dbReference type="InParanoid" id="A0A7J7E2R3"/>
<name>A0A7J7E2R3_TRIWF</name>
<dbReference type="PANTHER" id="PTHR31169:SF23">
    <property type="entry name" value="OS03G0572250 PROTEIN"/>
    <property type="match status" value="1"/>
</dbReference>
<evidence type="ECO:0000256" key="7">
    <source>
        <dbReference type="ARBA" id="ARBA00023015"/>
    </source>
</evidence>
<dbReference type="EMBL" id="JAAARO010000001">
    <property type="protein sequence ID" value="KAF5752930.1"/>
    <property type="molecule type" value="Genomic_DNA"/>
</dbReference>
<evidence type="ECO:0000256" key="3">
    <source>
        <dbReference type="ARBA" id="ARBA00022490"/>
    </source>
</evidence>
<dbReference type="FunCoup" id="A0A7J7E2R3">
    <property type="interactions" value="519"/>
</dbReference>
<evidence type="ECO:0000256" key="8">
    <source>
        <dbReference type="ARBA" id="ARBA00023163"/>
    </source>
</evidence>
<evidence type="ECO:0000256" key="10">
    <source>
        <dbReference type="SAM" id="MobiDB-lite"/>
    </source>
</evidence>
<keyword evidence="4" id="KW-1017">Isopeptide bond</keyword>
<reference evidence="12 13" key="1">
    <citation type="journal article" date="2020" name="Nat. Commun.">
        <title>Genome of Tripterygium wilfordii and identification of cytochrome P450 involved in triptolide biosynthesis.</title>
        <authorList>
            <person name="Tu L."/>
            <person name="Su P."/>
            <person name="Zhang Z."/>
            <person name="Gao L."/>
            <person name="Wang J."/>
            <person name="Hu T."/>
            <person name="Zhou J."/>
            <person name="Zhang Y."/>
            <person name="Zhao Y."/>
            <person name="Liu Y."/>
            <person name="Song Y."/>
            <person name="Tong Y."/>
            <person name="Lu Y."/>
            <person name="Yang J."/>
            <person name="Xu C."/>
            <person name="Jia M."/>
            <person name="Peters R.J."/>
            <person name="Huang L."/>
            <person name="Gao W."/>
        </authorList>
    </citation>
    <scope>NUCLEOTIDE SEQUENCE [LARGE SCALE GENOMIC DNA]</scope>
    <source>
        <strain evidence="13">cv. XIE 37</strain>
        <tissue evidence="12">Leaf</tissue>
    </source>
</reference>
<keyword evidence="8" id="KW-0804">Transcription</keyword>
<comment type="caution">
    <text evidence="12">The sequence shown here is derived from an EMBL/GenBank/DDBJ whole genome shotgun (WGS) entry which is preliminary data.</text>
</comment>